<comment type="function">
    <text evidence="6">3' to 5' exoribonuclease required for proper 3' end maturation of MRP RNA and of the U5L snRNA.</text>
</comment>
<dbReference type="InterPro" id="IPR013520">
    <property type="entry name" value="Ribonucl_H"/>
</dbReference>
<dbReference type="InterPro" id="IPR047021">
    <property type="entry name" value="REXO1/3/4-like"/>
</dbReference>
<dbReference type="Proteomes" id="UP001165063">
    <property type="component" value="Unassembled WGS sequence"/>
</dbReference>
<evidence type="ECO:0000313" key="10">
    <source>
        <dbReference type="EMBL" id="GME70985.1"/>
    </source>
</evidence>
<dbReference type="PANTHER" id="PTHR12801">
    <property type="entry name" value="RNA EXONUCLEASE REXO1 / RECO3 FAMILY MEMBER-RELATED"/>
    <property type="match status" value="1"/>
</dbReference>
<dbReference type="PANTHER" id="PTHR12801:SF118">
    <property type="entry name" value="RNA EXONUCLEASE 3"/>
    <property type="match status" value="1"/>
</dbReference>
<reference evidence="10" key="1">
    <citation type="submission" date="2023-04" db="EMBL/GenBank/DDBJ databases">
        <title>Ambrosiozyma monospora NBRC 1965.</title>
        <authorList>
            <person name="Ichikawa N."/>
            <person name="Sato H."/>
            <person name="Tonouchi N."/>
        </authorList>
    </citation>
    <scope>NUCLEOTIDE SEQUENCE</scope>
    <source>
        <strain evidence="10">NBRC 1965</strain>
    </source>
</reference>
<evidence type="ECO:0000259" key="9">
    <source>
        <dbReference type="SMART" id="SM00479"/>
    </source>
</evidence>
<protein>
    <recommendedName>
        <fullName evidence="7">RNA exonuclease 3</fullName>
    </recommendedName>
</protein>
<keyword evidence="4" id="KW-0269">Exonuclease</keyword>
<proteinExistence type="predicted"/>
<dbReference type="InterPro" id="IPR012337">
    <property type="entry name" value="RNaseH-like_sf"/>
</dbReference>
<evidence type="ECO:0000256" key="1">
    <source>
        <dbReference type="ARBA" id="ARBA00004123"/>
    </source>
</evidence>
<dbReference type="Gene3D" id="3.30.420.10">
    <property type="entry name" value="Ribonuclease H-like superfamily/Ribonuclease H"/>
    <property type="match status" value="1"/>
</dbReference>
<evidence type="ECO:0000256" key="4">
    <source>
        <dbReference type="ARBA" id="ARBA00022839"/>
    </source>
</evidence>
<dbReference type="EMBL" id="BSXU01010112">
    <property type="protein sequence ID" value="GME70985.1"/>
    <property type="molecule type" value="Genomic_DNA"/>
</dbReference>
<feature type="region of interest" description="Disordered" evidence="8">
    <location>
        <begin position="18"/>
        <end position="40"/>
    </location>
</feature>
<keyword evidence="5" id="KW-0539">Nucleus</keyword>
<evidence type="ECO:0000256" key="2">
    <source>
        <dbReference type="ARBA" id="ARBA00022722"/>
    </source>
</evidence>
<keyword evidence="2" id="KW-0540">Nuclease</keyword>
<sequence>MKPFKKISQIQRERTELTKSIAQPVNKKQEPVANQIGEKSEDSKANKKLKAIGLDCEMCYTNLGFEMMKLSIVDFETNKLILDEIVKPEGDLIIDLNTHVSGVSEIPSDAMTFDDVMNKLADITDDGTICIGHGLENDLNVLRLIYSNVVDTAILFSENQIDPMRKDPLKKLAWKYLSKNIQGNQHDSLEDALIPIEIVRKNLK</sequence>
<name>A0A9W6T0Y1_AMBMO</name>
<evidence type="ECO:0000256" key="7">
    <source>
        <dbReference type="ARBA" id="ARBA00039985"/>
    </source>
</evidence>
<dbReference type="GO" id="GO:0005634">
    <property type="term" value="C:nucleus"/>
    <property type="evidence" value="ECO:0007669"/>
    <property type="project" value="UniProtKB-SubCell"/>
</dbReference>
<evidence type="ECO:0000313" key="11">
    <source>
        <dbReference type="Proteomes" id="UP001165063"/>
    </source>
</evidence>
<dbReference type="AlphaFoldDB" id="A0A9W6T0Y1"/>
<evidence type="ECO:0000256" key="3">
    <source>
        <dbReference type="ARBA" id="ARBA00022801"/>
    </source>
</evidence>
<keyword evidence="3" id="KW-0378">Hydrolase</keyword>
<dbReference type="OrthoDB" id="3996471at2759"/>
<evidence type="ECO:0000256" key="6">
    <source>
        <dbReference type="ARBA" id="ARBA00037201"/>
    </source>
</evidence>
<dbReference type="GO" id="GO:0003676">
    <property type="term" value="F:nucleic acid binding"/>
    <property type="evidence" value="ECO:0007669"/>
    <property type="project" value="InterPro"/>
</dbReference>
<comment type="subcellular location">
    <subcellularLocation>
        <location evidence="1">Nucleus</location>
    </subcellularLocation>
</comment>
<dbReference type="SUPFAM" id="SSF53098">
    <property type="entry name" value="Ribonuclease H-like"/>
    <property type="match status" value="1"/>
</dbReference>
<dbReference type="InterPro" id="IPR036397">
    <property type="entry name" value="RNaseH_sf"/>
</dbReference>
<organism evidence="10 11">
    <name type="scientific">Ambrosiozyma monospora</name>
    <name type="common">Yeast</name>
    <name type="synonym">Endomycopsis monosporus</name>
    <dbReference type="NCBI Taxonomy" id="43982"/>
    <lineage>
        <taxon>Eukaryota</taxon>
        <taxon>Fungi</taxon>
        <taxon>Dikarya</taxon>
        <taxon>Ascomycota</taxon>
        <taxon>Saccharomycotina</taxon>
        <taxon>Pichiomycetes</taxon>
        <taxon>Pichiales</taxon>
        <taxon>Pichiaceae</taxon>
        <taxon>Ambrosiozyma</taxon>
    </lineage>
</organism>
<feature type="domain" description="Exonuclease" evidence="9">
    <location>
        <begin position="50"/>
        <end position="204"/>
    </location>
</feature>
<comment type="caution">
    <text evidence="10">The sequence shown here is derived from an EMBL/GenBank/DDBJ whole genome shotgun (WGS) entry which is preliminary data.</text>
</comment>
<evidence type="ECO:0000256" key="5">
    <source>
        <dbReference type="ARBA" id="ARBA00023242"/>
    </source>
</evidence>
<dbReference type="SMART" id="SM00479">
    <property type="entry name" value="EXOIII"/>
    <property type="match status" value="1"/>
</dbReference>
<evidence type="ECO:0000256" key="8">
    <source>
        <dbReference type="SAM" id="MobiDB-lite"/>
    </source>
</evidence>
<gene>
    <name evidence="10" type="ORF">Amon01_000923600</name>
</gene>
<accession>A0A9W6T0Y1</accession>
<keyword evidence="11" id="KW-1185">Reference proteome</keyword>
<dbReference type="GO" id="GO:0004527">
    <property type="term" value="F:exonuclease activity"/>
    <property type="evidence" value="ECO:0007669"/>
    <property type="project" value="UniProtKB-KW"/>
</dbReference>